<evidence type="ECO:0000313" key="2">
    <source>
        <dbReference type="Proteomes" id="UP000499080"/>
    </source>
</evidence>
<dbReference type="EMBL" id="BGPR01000913">
    <property type="protein sequence ID" value="GBM40009.1"/>
    <property type="molecule type" value="Genomic_DNA"/>
</dbReference>
<name>A0A4Y2FI06_ARAVE</name>
<accession>A0A4Y2FI06</accession>
<proteinExistence type="predicted"/>
<gene>
    <name evidence="1" type="ORF">AVEN_217605_1</name>
</gene>
<keyword evidence="2" id="KW-1185">Reference proteome</keyword>
<dbReference type="AlphaFoldDB" id="A0A4Y2FI06"/>
<comment type="caution">
    <text evidence="1">The sequence shown here is derived from an EMBL/GenBank/DDBJ whole genome shotgun (WGS) entry which is preliminary data.</text>
</comment>
<organism evidence="1 2">
    <name type="scientific">Araneus ventricosus</name>
    <name type="common">Orbweaver spider</name>
    <name type="synonym">Epeira ventricosa</name>
    <dbReference type="NCBI Taxonomy" id="182803"/>
    <lineage>
        <taxon>Eukaryota</taxon>
        <taxon>Metazoa</taxon>
        <taxon>Ecdysozoa</taxon>
        <taxon>Arthropoda</taxon>
        <taxon>Chelicerata</taxon>
        <taxon>Arachnida</taxon>
        <taxon>Araneae</taxon>
        <taxon>Araneomorphae</taxon>
        <taxon>Entelegynae</taxon>
        <taxon>Araneoidea</taxon>
        <taxon>Araneidae</taxon>
        <taxon>Araneus</taxon>
    </lineage>
</organism>
<sequence length="108" mass="12393">MFVSGAWYFQQNGTPLQVIHISSKMEFLNPRTKKHSSVLKTDGNWHSGMAKLKFQRTLKSNTSCTIPVWGLDARVAAHQRICLDWDLGRRLENWKYAVCGEECTLEPP</sequence>
<evidence type="ECO:0000313" key="1">
    <source>
        <dbReference type="EMBL" id="GBM40009.1"/>
    </source>
</evidence>
<reference evidence="1 2" key="1">
    <citation type="journal article" date="2019" name="Sci. Rep.">
        <title>Orb-weaving spider Araneus ventricosus genome elucidates the spidroin gene catalogue.</title>
        <authorList>
            <person name="Kono N."/>
            <person name="Nakamura H."/>
            <person name="Ohtoshi R."/>
            <person name="Moran D.A.P."/>
            <person name="Shinohara A."/>
            <person name="Yoshida Y."/>
            <person name="Fujiwara M."/>
            <person name="Mori M."/>
            <person name="Tomita M."/>
            <person name="Arakawa K."/>
        </authorList>
    </citation>
    <scope>NUCLEOTIDE SEQUENCE [LARGE SCALE GENOMIC DNA]</scope>
</reference>
<dbReference type="Proteomes" id="UP000499080">
    <property type="component" value="Unassembled WGS sequence"/>
</dbReference>
<protein>
    <submittedName>
        <fullName evidence="1">Uncharacterized protein</fullName>
    </submittedName>
</protein>